<dbReference type="Proteomes" id="UP000807342">
    <property type="component" value="Unassembled WGS sequence"/>
</dbReference>
<evidence type="ECO:0000313" key="3">
    <source>
        <dbReference type="Proteomes" id="UP000807342"/>
    </source>
</evidence>
<evidence type="ECO:0000259" key="1">
    <source>
        <dbReference type="Pfam" id="PF20151"/>
    </source>
</evidence>
<proteinExistence type="predicted"/>
<dbReference type="AlphaFoldDB" id="A0A9P5XQA1"/>
<comment type="caution">
    <text evidence="2">The sequence shown here is derived from an EMBL/GenBank/DDBJ whole genome shotgun (WGS) entry which is preliminary data.</text>
</comment>
<dbReference type="OrthoDB" id="2638860at2759"/>
<reference evidence="2" key="1">
    <citation type="submission" date="2020-11" db="EMBL/GenBank/DDBJ databases">
        <authorList>
            <consortium name="DOE Joint Genome Institute"/>
            <person name="Ahrendt S."/>
            <person name="Riley R."/>
            <person name="Andreopoulos W."/>
            <person name="Labutti K."/>
            <person name="Pangilinan J."/>
            <person name="Ruiz-Duenas F.J."/>
            <person name="Barrasa J.M."/>
            <person name="Sanchez-Garcia M."/>
            <person name="Camarero S."/>
            <person name="Miyauchi S."/>
            <person name="Serrano A."/>
            <person name="Linde D."/>
            <person name="Babiker R."/>
            <person name="Drula E."/>
            <person name="Ayuso-Fernandez I."/>
            <person name="Pacheco R."/>
            <person name="Padilla G."/>
            <person name="Ferreira P."/>
            <person name="Barriuso J."/>
            <person name="Kellner H."/>
            <person name="Castanera R."/>
            <person name="Alfaro M."/>
            <person name="Ramirez L."/>
            <person name="Pisabarro A.G."/>
            <person name="Kuo A."/>
            <person name="Tritt A."/>
            <person name="Lipzen A."/>
            <person name="He G."/>
            <person name="Yan M."/>
            <person name="Ng V."/>
            <person name="Cullen D."/>
            <person name="Martin F."/>
            <person name="Rosso M.-N."/>
            <person name="Henrissat B."/>
            <person name="Hibbett D."/>
            <person name="Martinez A.T."/>
            <person name="Grigoriev I.V."/>
        </authorList>
    </citation>
    <scope>NUCLEOTIDE SEQUENCE</scope>
    <source>
        <strain evidence="2">MF-IS2</strain>
    </source>
</reference>
<organism evidence="2 3">
    <name type="scientific">Macrolepiota fuliginosa MF-IS2</name>
    <dbReference type="NCBI Taxonomy" id="1400762"/>
    <lineage>
        <taxon>Eukaryota</taxon>
        <taxon>Fungi</taxon>
        <taxon>Dikarya</taxon>
        <taxon>Basidiomycota</taxon>
        <taxon>Agaricomycotina</taxon>
        <taxon>Agaricomycetes</taxon>
        <taxon>Agaricomycetidae</taxon>
        <taxon>Agaricales</taxon>
        <taxon>Agaricineae</taxon>
        <taxon>Agaricaceae</taxon>
        <taxon>Macrolepiota</taxon>
    </lineage>
</organism>
<name>A0A9P5XQA1_9AGAR</name>
<accession>A0A9P5XQA1</accession>
<keyword evidence="3" id="KW-1185">Reference proteome</keyword>
<dbReference type="InterPro" id="IPR045340">
    <property type="entry name" value="DUF6533"/>
</dbReference>
<gene>
    <name evidence="2" type="ORF">P691DRAFT_781309</name>
</gene>
<sequence length="263" mass="30421">MNTTADQLAKGVVRQILLYQVYDYFLTFGDEVELVWASRWTVMKTAFLLDRYLPFPNLIIQQFHLSLFGAYFSGTYFWEQLSTSIMMMHQDSQHIDLSSIPHTPPRAARSTLQDSMRILAMWLLWQLTLGCALDVSRQHAYPSYVVTLAVDFDSMRILAMWLLWQLTLGCALDVSRQHAYPSYVVTLAVDFVMLVLSLVPSIRVCEWQSSCTKGEPRLILTAFWKVSIGMFSPKMAGVLFYVYLCVEFDQPTRPSVWPWLLRT</sequence>
<dbReference type="Pfam" id="PF20151">
    <property type="entry name" value="DUF6533"/>
    <property type="match status" value="1"/>
</dbReference>
<evidence type="ECO:0000313" key="2">
    <source>
        <dbReference type="EMBL" id="KAF9453301.1"/>
    </source>
</evidence>
<feature type="domain" description="DUF6533" evidence="1">
    <location>
        <begin position="21"/>
        <end position="55"/>
    </location>
</feature>
<dbReference type="EMBL" id="MU151062">
    <property type="protein sequence ID" value="KAF9453301.1"/>
    <property type="molecule type" value="Genomic_DNA"/>
</dbReference>
<protein>
    <recommendedName>
        <fullName evidence="1">DUF6533 domain-containing protein</fullName>
    </recommendedName>
</protein>